<protein>
    <submittedName>
        <fullName evidence="1">Uncharacterized protein</fullName>
    </submittedName>
</protein>
<proteinExistence type="predicted"/>
<gene>
    <name evidence="1" type="ORF">FIBSPDRAFT_432851</name>
</gene>
<accession>A0A167UIG6</accession>
<organism evidence="1">
    <name type="scientific">Athelia psychrophila</name>
    <dbReference type="NCBI Taxonomy" id="1759441"/>
    <lineage>
        <taxon>Eukaryota</taxon>
        <taxon>Fungi</taxon>
        <taxon>Dikarya</taxon>
        <taxon>Basidiomycota</taxon>
        <taxon>Agaricomycotina</taxon>
        <taxon>Agaricomycetes</taxon>
        <taxon>Agaricomycetidae</taxon>
        <taxon>Atheliales</taxon>
        <taxon>Atheliaceae</taxon>
        <taxon>Athelia</taxon>
    </lineage>
</organism>
<name>A0A167UIG6_9AGAM</name>
<sequence>MRCSGAGRKRRWARAGRLNEWVPIHEGDGAVTTIELEYVSRSGRWRSSTNLHHSYGISSHACRFSVLYPLPATVSLLSSSALMYTATDYGAQLPPSRNTRTRLAPTRAFCG</sequence>
<evidence type="ECO:0000313" key="1">
    <source>
        <dbReference type="EMBL" id="KZP03978.1"/>
    </source>
</evidence>
<dbReference type="AlphaFoldDB" id="A0A167UIG6"/>
<reference evidence="1" key="1">
    <citation type="journal article" date="2016" name="Mol. Biol. Evol.">
        <title>Comparative Genomics of Early-Diverging Mushroom-Forming Fungi Provides Insights into the Origins of Lignocellulose Decay Capabilities.</title>
        <authorList>
            <person name="Nagy L.G."/>
            <person name="Riley R."/>
            <person name="Tritt A."/>
            <person name="Adam C."/>
            <person name="Daum C."/>
            <person name="Floudas D."/>
            <person name="Sun H."/>
            <person name="Yadav J.S."/>
            <person name="Pangilinan J."/>
            <person name="Larsson K.H."/>
            <person name="Matsuura K."/>
            <person name="Barry K."/>
            <person name="Labutti K."/>
            <person name="Kuo R."/>
            <person name="Ohm R.A."/>
            <person name="Bhattacharya S.S."/>
            <person name="Shirouzu T."/>
            <person name="Yoshinaga Y."/>
            <person name="Martin F.M."/>
            <person name="Grigoriev I.V."/>
            <person name="Hibbett D.S."/>
        </authorList>
    </citation>
    <scope>NUCLEOTIDE SEQUENCE [LARGE SCALE GENOMIC DNA]</scope>
    <source>
        <strain evidence="1">CBS 109695</strain>
    </source>
</reference>
<dbReference type="EMBL" id="KV417974">
    <property type="protein sequence ID" value="KZP03978.1"/>
    <property type="molecule type" value="Genomic_DNA"/>
</dbReference>